<dbReference type="HOGENOM" id="CLU_1417161_0_0_1"/>
<feature type="region of interest" description="Disordered" evidence="1">
    <location>
        <begin position="1"/>
        <end position="21"/>
    </location>
</feature>
<dbReference type="EnsemblPlants" id="ORGLA10G0055000.1">
    <property type="protein sequence ID" value="ORGLA10G0055000.1"/>
    <property type="gene ID" value="ORGLA10G0055000"/>
</dbReference>
<sequence>MKRGKNKRCNRRGTCGRGGKDWGYFGEPIGGEVTVGAEDGRVRERAREGTTGKRTHQLGGHSLSTRERGAGRKKGHWPAPAVAAAQGCGYGLEVVPSALGSKGDGKLPRLEGEWRQRGETWWHRGEVNAGDGDVDFSTDVVGIRVWGRWSWMGSEQDGRGRLDKDGCSCHVAQLVSPEKAPASHLHYKWTHGPLQN</sequence>
<accession>I1QTL7</accession>
<reference evidence="2" key="1">
    <citation type="submission" date="2015-06" db="UniProtKB">
        <authorList>
            <consortium name="EnsemblPlants"/>
        </authorList>
    </citation>
    <scope>IDENTIFICATION</scope>
</reference>
<keyword evidence="3" id="KW-1185">Reference proteome</keyword>
<protein>
    <submittedName>
        <fullName evidence="2">Uncharacterized protein</fullName>
    </submittedName>
</protein>
<organism evidence="2 3">
    <name type="scientific">Oryza glaberrima</name>
    <name type="common">African rice</name>
    <dbReference type="NCBI Taxonomy" id="4538"/>
    <lineage>
        <taxon>Eukaryota</taxon>
        <taxon>Viridiplantae</taxon>
        <taxon>Streptophyta</taxon>
        <taxon>Embryophyta</taxon>
        <taxon>Tracheophyta</taxon>
        <taxon>Spermatophyta</taxon>
        <taxon>Magnoliopsida</taxon>
        <taxon>Liliopsida</taxon>
        <taxon>Poales</taxon>
        <taxon>Poaceae</taxon>
        <taxon>BOP clade</taxon>
        <taxon>Oryzoideae</taxon>
        <taxon>Oryzeae</taxon>
        <taxon>Oryzinae</taxon>
        <taxon>Oryza</taxon>
    </lineage>
</organism>
<dbReference type="Gramene" id="ORGLA10G0055000.1">
    <property type="protein sequence ID" value="ORGLA10G0055000.1"/>
    <property type="gene ID" value="ORGLA10G0055000"/>
</dbReference>
<feature type="compositionally biased region" description="Basic residues" evidence="1">
    <location>
        <begin position="1"/>
        <end position="11"/>
    </location>
</feature>
<feature type="region of interest" description="Disordered" evidence="1">
    <location>
        <begin position="39"/>
        <end position="75"/>
    </location>
</feature>
<name>I1QTL7_ORYGL</name>
<evidence type="ECO:0000313" key="3">
    <source>
        <dbReference type="Proteomes" id="UP000007306"/>
    </source>
</evidence>
<evidence type="ECO:0000256" key="1">
    <source>
        <dbReference type="SAM" id="MobiDB-lite"/>
    </source>
</evidence>
<dbReference type="OMA" id="SAPINWE"/>
<dbReference type="AlphaFoldDB" id="I1QTL7"/>
<reference evidence="2 3" key="2">
    <citation type="submission" date="2018-04" db="EMBL/GenBank/DDBJ databases">
        <title>OglaRS2 (Oryza glaberrima Reference Sequence Version 2).</title>
        <authorList>
            <person name="Zhang J."/>
            <person name="Kudrna D."/>
            <person name="Lee S."/>
            <person name="Talag J."/>
            <person name="Rajasekar S."/>
            <person name="Wing R.A."/>
        </authorList>
    </citation>
    <scope>NUCLEOTIDE SEQUENCE [LARGE SCALE GENOMIC DNA]</scope>
    <source>
        <strain evidence="2 3">cv. IRGC 96717</strain>
    </source>
</reference>
<evidence type="ECO:0000313" key="2">
    <source>
        <dbReference type="EnsemblPlants" id="ORGLA10G0055000.1"/>
    </source>
</evidence>
<feature type="compositionally biased region" description="Basic and acidic residues" evidence="1">
    <location>
        <begin position="39"/>
        <end position="51"/>
    </location>
</feature>
<dbReference type="Proteomes" id="UP000007306">
    <property type="component" value="Chromosome 10"/>
</dbReference>
<proteinExistence type="predicted"/>